<reference evidence="1" key="1">
    <citation type="submission" date="2014-09" db="EMBL/GenBank/DDBJ databases">
        <authorList>
            <person name="Magalhaes I.L.F."/>
            <person name="Oliveira U."/>
            <person name="Santos F.R."/>
            <person name="Vidigal T.H.D.A."/>
            <person name="Brescovit A.D."/>
            <person name="Santos A.J."/>
        </authorList>
    </citation>
    <scope>NUCLEOTIDE SEQUENCE</scope>
    <source>
        <tissue evidence="1">Shoot tissue taken approximately 20 cm above the soil surface</tissue>
    </source>
</reference>
<protein>
    <submittedName>
        <fullName evidence="1">Uncharacterized protein</fullName>
    </submittedName>
</protein>
<name>A0A0A8Y1J7_ARUDO</name>
<reference evidence="1" key="2">
    <citation type="journal article" date="2015" name="Data Brief">
        <title>Shoot transcriptome of the giant reed, Arundo donax.</title>
        <authorList>
            <person name="Barrero R.A."/>
            <person name="Guerrero F.D."/>
            <person name="Moolhuijzen P."/>
            <person name="Goolsby J.A."/>
            <person name="Tidwell J."/>
            <person name="Bellgard S.E."/>
            <person name="Bellgard M.I."/>
        </authorList>
    </citation>
    <scope>NUCLEOTIDE SEQUENCE</scope>
    <source>
        <tissue evidence="1">Shoot tissue taken approximately 20 cm above the soil surface</tissue>
    </source>
</reference>
<evidence type="ECO:0000313" key="1">
    <source>
        <dbReference type="EMBL" id="JAD18950.1"/>
    </source>
</evidence>
<dbReference type="AlphaFoldDB" id="A0A0A8Y1J7"/>
<sequence length="39" mass="4336">MHPIPIYVSMASQEKQNGSLKNVQILQPKTGVSRLKVSK</sequence>
<organism evidence="1">
    <name type="scientific">Arundo donax</name>
    <name type="common">Giant reed</name>
    <name type="synonym">Donax arundinaceus</name>
    <dbReference type="NCBI Taxonomy" id="35708"/>
    <lineage>
        <taxon>Eukaryota</taxon>
        <taxon>Viridiplantae</taxon>
        <taxon>Streptophyta</taxon>
        <taxon>Embryophyta</taxon>
        <taxon>Tracheophyta</taxon>
        <taxon>Spermatophyta</taxon>
        <taxon>Magnoliopsida</taxon>
        <taxon>Liliopsida</taxon>
        <taxon>Poales</taxon>
        <taxon>Poaceae</taxon>
        <taxon>PACMAD clade</taxon>
        <taxon>Arundinoideae</taxon>
        <taxon>Arundineae</taxon>
        <taxon>Arundo</taxon>
    </lineage>
</organism>
<dbReference type="EMBL" id="GBRH01278945">
    <property type="protein sequence ID" value="JAD18950.1"/>
    <property type="molecule type" value="Transcribed_RNA"/>
</dbReference>
<proteinExistence type="predicted"/>
<accession>A0A0A8Y1J7</accession>